<dbReference type="EMBL" id="DWYZ01000075">
    <property type="protein sequence ID" value="HJB27868.1"/>
    <property type="molecule type" value="Genomic_DNA"/>
</dbReference>
<feature type="chain" id="PRO_5039291427" description="Lipoprotein" evidence="1">
    <location>
        <begin position="26"/>
        <end position="256"/>
    </location>
</feature>
<evidence type="ECO:0008006" key="4">
    <source>
        <dbReference type="Google" id="ProtNLM"/>
    </source>
</evidence>
<feature type="non-terminal residue" evidence="2">
    <location>
        <position position="256"/>
    </location>
</feature>
<reference evidence="2" key="2">
    <citation type="submission" date="2021-04" db="EMBL/GenBank/DDBJ databases">
        <authorList>
            <person name="Gilroy R."/>
        </authorList>
    </citation>
    <scope>NUCLEOTIDE SEQUENCE</scope>
    <source>
        <strain evidence="2">ChiSjej1B19-5720</strain>
    </source>
</reference>
<organism evidence="2 3">
    <name type="scientific">Candidatus Blautia faecavium</name>
    <dbReference type="NCBI Taxonomy" id="2838487"/>
    <lineage>
        <taxon>Bacteria</taxon>
        <taxon>Bacillati</taxon>
        <taxon>Bacillota</taxon>
        <taxon>Clostridia</taxon>
        <taxon>Lachnospirales</taxon>
        <taxon>Lachnospiraceae</taxon>
        <taxon>Blautia</taxon>
    </lineage>
</organism>
<proteinExistence type="predicted"/>
<keyword evidence="1" id="KW-0732">Signal</keyword>
<dbReference type="AlphaFoldDB" id="A0A9D2RV47"/>
<reference evidence="2" key="1">
    <citation type="journal article" date="2021" name="PeerJ">
        <title>Extensive microbial diversity within the chicken gut microbiome revealed by metagenomics and culture.</title>
        <authorList>
            <person name="Gilroy R."/>
            <person name="Ravi A."/>
            <person name="Getino M."/>
            <person name="Pursley I."/>
            <person name="Horton D.L."/>
            <person name="Alikhan N.F."/>
            <person name="Baker D."/>
            <person name="Gharbi K."/>
            <person name="Hall N."/>
            <person name="Watson M."/>
            <person name="Adriaenssens E.M."/>
            <person name="Foster-Nyarko E."/>
            <person name="Jarju S."/>
            <person name="Secka A."/>
            <person name="Antonio M."/>
            <person name="Oren A."/>
            <person name="Chaudhuri R.R."/>
            <person name="La Ragione R."/>
            <person name="Hildebrand F."/>
            <person name="Pallen M.J."/>
        </authorList>
    </citation>
    <scope>NUCLEOTIDE SEQUENCE</scope>
    <source>
        <strain evidence="2">ChiSjej1B19-5720</strain>
    </source>
</reference>
<comment type="caution">
    <text evidence="2">The sequence shown here is derived from an EMBL/GenBank/DDBJ whole genome shotgun (WGS) entry which is preliminary data.</text>
</comment>
<dbReference type="PROSITE" id="PS51257">
    <property type="entry name" value="PROKAR_LIPOPROTEIN"/>
    <property type="match status" value="1"/>
</dbReference>
<name>A0A9D2RV47_9FIRM</name>
<sequence length="256" mass="29051">MMKKISGFCLILCICSVLTGCNKNAAEVKEKTEEEIVSMEEEYSFPKKYEKTSDSGKVKFNCKLEISENIKGQSIAAADVKGLYCCDREKAWSMFGEGKEVIEKPEIPVDEGRAPEDYYLFANDESLDINEGIAYGSSNSKYYLNIGVTNPDNQAVFEETEVSFKSGEECITELKKIIDELGYNQEDFIFACYPLSFQTMKNMEEQYLQEDYLTENKETPWTTSSPRSKAQKSLRKEGSQLNIVGLSYIMYSSRPA</sequence>
<dbReference type="Proteomes" id="UP000823842">
    <property type="component" value="Unassembled WGS sequence"/>
</dbReference>
<gene>
    <name evidence="2" type="ORF">IAA06_03635</name>
</gene>
<evidence type="ECO:0000313" key="3">
    <source>
        <dbReference type="Proteomes" id="UP000823842"/>
    </source>
</evidence>
<evidence type="ECO:0000313" key="2">
    <source>
        <dbReference type="EMBL" id="HJB27868.1"/>
    </source>
</evidence>
<accession>A0A9D2RV47</accession>
<protein>
    <recommendedName>
        <fullName evidence="4">Lipoprotein</fullName>
    </recommendedName>
</protein>
<feature type="signal peptide" evidence="1">
    <location>
        <begin position="1"/>
        <end position="25"/>
    </location>
</feature>
<evidence type="ECO:0000256" key="1">
    <source>
        <dbReference type="SAM" id="SignalP"/>
    </source>
</evidence>